<dbReference type="GO" id="GO:0004222">
    <property type="term" value="F:metalloendopeptidase activity"/>
    <property type="evidence" value="ECO:0007669"/>
    <property type="project" value="InterPro"/>
</dbReference>
<dbReference type="Gene3D" id="3.30.2010.10">
    <property type="entry name" value="Metalloproteases ('zincins'), catalytic domain"/>
    <property type="match status" value="1"/>
</dbReference>
<evidence type="ECO:0000256" key="7">
    <source>
        <dbReference type="SAM" id="Phobius"/>
    </source>
</evidence>
<dbReference type="EMBL" id="QVQW01000001">
    <property type="protein sequence ID" value="RKU49720.1"/>
    <property type="molecule type" value="Genomic_DNA"/>
</dbReference>
<evidence type="ECO:0000259" key="8">
    <source>
        <dbReference type="Pfam" id="PF01435"/>
    </source>
</evidence>
<name>A0A420YP97_9PEZI</name>
<evidence type="ECO:0000256" key="3">
    <source>
        <dbReference type="ARBA" id="ARBA00022801"/>
    </source>
</evidence>
<accession>A0A420YP97</accession>
<keyword evidence="2" id="KW-0479">Metal-binding</keyword>
<dbReference type="CDD" id="cd07331">
    <property type="entry name" value="M48C_Oma1_like"/>
    <property type="match status" value="1"/>
</dbReference>
<comment type="caution">
    <text evidence="9">The sequence shown here is derived from an EMBL/GenBank/DDBJ whole genome shotgun (WGS) entry which is preliminary data.</text>
</comment>
<keyword evidence="3 6" id="KW-0378">Hydrolase</keyword>
<dbReference type="InterPro" id="IPR001915">
    <property type="entry name" value="Peptidase_M48"/>
</dbReference>
<keyword evidence="10" id="KW-1185">Reference proteome</keyword>
<dbReference type="PANTHER" id="PTHR22726:SF1">
    <property type="entry name" value="METALLOENDOPEPTIDASE OMA1, MITOCHONDRIAL"/>
    <property type="match status" value="1"/>
</dbReference>
<sequence length="381" mass="43092">MSSRGFYGQLRLGQHLDRGSSFWKLRRNGNLAVRVRRLAIPKPSPRSRFQPLPQCRTQPVRRYHHNPYDDPRIRNAKPLFTNAQFKHAIRSPQTKTVVIVAFGSAVIFYFYNLETVPVSGRTRFNCYSAASVREVGEAQAKMVMYELERQGGRLLPDWDPRTRMVKRVMAKLIPFSGMKDEDWEVHVIEDPGTANAFVLPGGKVFVYSGILPLAGNDSGLAAVLGHEIAHNLADHIGERLSASIGVNALMYSLILLSTAVGLGPFIMQIFGGGIMDIAFSRPMGRLQESEADYIGLMMMAEACYDPREAVNFWRRMNAAQQNAPPEWMSTHPSNQTRIEKITEWLPKALEKREQSDCRSTMAFADLFNRARRRGFVIAPEY</sequence>
<evidence type="ECO:0000256" key="5">
    <source>
        <dbReference type="ARBA" id="ARBA00023049"/>
    </source>
</evidence>
<evidence type="ECO:0000313" key="10">
    <source>
        <dbReference type="Proteomes" id="UP000275385"/>
    </source>
</evidence>
<dbReference type="STRING" id="177199.A0A420YP97"/>
<protein>
    <recommendedName>
        <fullName evidence="8">Peptidase M48 domain-containing protein</fullName>
    </recommendedName>
</protein>
<keyword evidence="7" id="KW-1133">Transmembrane helix</keyword>
<evidence type="ECO:0000256" key="2">
    <source>
        <dbReference type="ARBA" id="ARBA00022723"/>
    </source>
</evidence>
<comment type="cofactor">
    <cofactor evidence="6">
        <name>Zn(2+)</name>
        <dbReference type="ChEBI" id="CHEBI:29105"/>
    </cofactor>
    <text evidence="6">Binds 1 zinc ion per subunit.</text>
</comment>
<dbReference type="Pfam" id="PF01435">
    <property type="entry name" value="Peptidase_M48"/>
    <property type="match status" value="1"/>
</dbReference>
<dbReference type="GO" id="GO:0046872">
    <property type="term" value="F:metal ion binding"/>
    <property type="evidence" value="ECO:0007669"/>
    <property type="project" value="UniProtKB-KW"/>
</dbReference>
<evidence type="ECO:0000313" key="9">
    <source>
        <dbReference type="EMBL" id="RKU49720.1"/>
    </source>
</evidence>
<dbReference type="InterPro" id="IPR051156">
    <property type="entry name" value="Mito/Outer_Membr_Metalloprot"/>
</dbReference>
<evidence type="ECO:0000256" key="4">
    <source>
        <dbReference type="ARBA" id="ARBA00022833"/>
    </source>
</evidence>
<dbReference type="Proteomes" id="UP000275385">
    <property type="component" value="Unassembled WGS sequence"/>
</dbReference>
<organism evidence="9 10">
    <name type="scientific">Coniochaeta pulveracea</name>
    <dbReference type="NCBI Taxonomy" id="177199"/>
    <lineage>
        <taxon>Eukaryota</taxon>
        <taxon>Fungi</taxon>
        <taxon>Dikarya</taxon>
        <taxon>Ascomycota</taxon>
        <taxon>Pezizomycotina</taxon>
        <taxon>Sordariomycetes</taxon>
        <taxon>Sordariomycetidae</taxon>
        <taxon>Coniochaetales</taxon>
        <taxon>Coniochaetaceae</taxon>
        <taxon>Coniochaeta</taxon>
    </lineage>
</organism>
<evidence type="ECO:0000256" key="1">
    <source>
        <dbReference type="ARBA" id="ARBA00022670"/>
    </source>
</evidence>
<keyword evidence="7" id="KW-0812">Transmembrane</keyword>
<feature type="transmembrane region" description="Helical" evidence="7">
    <location>
        <begin position="96"/>
        <end position="113"/>
    </location>
</feature>
<comment type="similarity">
    <text evidence="6">Belongs to the peptidase M48 family.</text>
</comment>
<gene>
    <name evidence="9" type="ORF">DL546_009892</name>
</gene>
<keyword evidence="7" id="KW-0472">Membrane</keyword>
<feature type="transmembrane region" description="Helical" evidence="7">
    <location>
        <begin position="248"/>
        <end position="275"/>
    </location>
</feature>
<dbReference type="PANTHER" id="PTHR22726">
    <property type="entry name" value="METALLOENDOPEPTIDASE OMA1"/>
    <property type="match status" value="1"/>
</dbReference>
<proteinExistence type="inferred from homology"/>
<reference evidence="9 10" key="1">
    <citation type="submission" date="2018-08" db="EMBL/GenBank/DDBJ databases">
        <title>Draft genome of the lignicolous fungus Coniochaeta pulveracea.</title>
        <authorList>
            <person name="Borstlap C.J."/>
            <person name="De Witt R.N."/>
            <person name="Botha A."/>
            <person name="Volschenk H."/>
        </authorList>
    </citation>
    <scope>NUCLEOTIDE SEQUENCE [LARGE SCALE GENOMIC DNA]</scope>
    <source>
        <strain evidence="9 10">CAB683</strain>
    </source>
</reference>
<dbReference type="OrthoDB" id="7464992at2759"/>
<dbReference type="GO" id="GO:0005743">
    <property type="term" value="C:mitochondrial inner membrane"/>
    <property type="evidence" value="ECO:0007669"/>
    <property type="project" value="TreeGrafter"/>
</dbReference>
<dbReference type="AlphaFoldDB" id="A0A420YP97"/>
<keyword evidence="1 6" id="KW-0645">Protease</keyword>
<feature type="domain" description="Peptidase M48" evidence="8">
    <location>
        <begin position="161"/>
        <end position="344"/>
    </location>
</feature>
<dbReference type="GO" id="GO:0034982">
    <property type="term" value="P:mitochondrial protein processing"/>
    <property type="evidence" value="ECO:0007669"/>
    <property type="project" value="TreeGrafter"/>
</dbReference>
<evidence type="ECO:0000256" key="6">
    <source>
        <dbReference type="RuleBase" id="RU003983"/>
    </source>
</evidence>
<keyword evidence="5 6" id="KW-0482">Metalloprotease</keyword>
<keyword evidence="4 6" id="KW-0862">Zinc</keyword>
<dbReference type="GO" id="GO:0006515">
    <property type="term" value="P:protein quality control for misfolded or incompletely synthesized proteins"/>
    <property type="evidence" value="ECO:0007669"/>
    <property type="project" value="TreeGrafter"/>
</dbReference>